<dbReference type="KEGG" id="mauu:NCTC10437_05638"/>
<evidence type="ECO:0000313" key="2">
    <source>
        <dbReference type="EMBL" id="VEG58606.1"/>
    </source>
</evidence>
<dbReference type="RefSeq" id="WP_048631573.1">
    <property type="nucleotide sequence ID" value="NZ_CVQQ01000003.1"/>
</dbReference>
<dbReference type="InterPro" id="IPR050426">
    <property type="entry name" value="Glycosyltransferase_28"/>
</dbReference>
<protein>
    <submittedName>
        <fullName evidence="2">Glycosyl transferase family protein</fullName>
        <ecNumber evidence="2">2.4.1.-</ecNumber>
    </submittedName>
</protein>
<dbReference type="InterPro" id="IPR002213">
    <property type="entry name" value="UDP_glucos_trans"/>
</dbReference>
<dbReference type="SUPFAM" id="SSF53756">
    <property type="entry name" value="UDP-Glycosyltransferase/glycogen phosphorylase"/>
    <property type="match status" value="1"/>
</dbReference>
<dbReference type="CDD" id="cd03784">
    <property type="entry name" value="GT1_Gtf-like"/>
    <property type="match status" value="1"/>
</dbReference>
<feature type="domain" description="Erythromycin biosynthesis protein CIII-like C-terminal" evidence="1">
    <location>
        <begin position="276"/>
        <end position="377"/>
    </location>
</feature>
<evidence type="ECO:0000313" key="3">
    <source>
        <dbReference type="Proteomes" id="UP000279306"/>
    </source>
</evidence>
<keyword evidence="3" id="KW-1185">Reference proteome</keyword>
<accession>A0A3S5EK12</accession>
<dbReference type="Pfam" id="PF06722">
    <property type="entry name" value="EryCIII-like_C"/>
    <property type="match status" value="1"/>
</dbReference>
<dbReference type="OrthoDB" id="6620093at2"/>
<dbReference type="AlphaFoldDB" id="A0A3S5EK12"/>
<gene>
    <name evidence="2" type="ORF">NCTC10437_05638</name>
</gene>
<dbReference type="InterPro" id="IPR010610">
    <property type="entry name" value="EryCIII-like_C"/>
</dbReference>
<proteinExistence type="predicted"/>
<keyword evidence="2" id="KW-0328">Glycosyltransferase</keyword>
<evidence type="ECO:0000259" key="1">
    <source>
        <dbReference type="Pfam" id="PF06722"/>
    </source>
</evidence>
<dbReference type="EMBL" id="LR134356">
    <property type="protein sequence ID" value="VEG58606.1"/>
    <property type="molecule type" value="Genomic_DNA"/>
</dbReference>
<dbReference type="EC" id="2.4.1.-" evidence="2"/>
<dbReference type="GO" id="GO:0016758">
    <property type="term" value="F:hexosyltransferase activity"/>
    <property type="evidence" value="ECO:0007669"/>
    <property type="project" value="UniProtKB-ARBA"/>
</dbReference>
<dbReference type="PANTHER" id="PTHR48050:SF13">
    <property type="entry name" value="STEROL 3-BETA-GLUCOSYLTRANSFERASE UGT80A2"/>
    <property type="match status" value="1"/>
</dbReference>
<name>A0A3S5EK12_MYCAU</name>
<dbReference type="GO" id="GO:0008194">
    <property type="term" value="F:UDP-glycosyltransferase activity"/>
    <property type="evidence" value="ECO:0007669"/>
    <property type="project" value="InterPro"/>
</dbReference>
<dbReference type="Gene3D" id="3.40.50.2000">
    <property type="entry name" value="Glycogen Phosphorylase B"/>
    <property type="match status" value="2"/>
</dbReference>
<dbReference type="GO" id="GO:0017000">
    <property type="term" value="P:antibiotic biosynthetic process"/>
    <property type="evidence" value="ECO:0007669"/>
    <property type="project" value="UniProtKB-ARBA"/>
</dbReference>
<dbReference type="STRING" id="1791.GCA_001049355_01510"/>
<keyword evidence="2" id="KW-0808">Transferase</keyword>
<organism evidence="2 3">
    <name type="scientific">Mycolicibacterium aurum</name>
    <name type="common">Mycobacterium aurum</name>
    <dbReference type="NCBI Taxonomy" id="1791"/>
    <lineage>
        <taxon>Bacteria</taxon>
        <taxon>Bacillati</taxon>
        <taxon>Actinomycetota</taxon>
        <taxon>Actinomycetes</taxon>
        <taxon>Mycobacteriales</taxon>
        <taxon>Mycobacteriaceae</taxon>
        <taxon>Mycolicibacterium</taxon>
    </lineage>
</organism>
<dbReference type="PANTHER" id="PTHR48050">
    <property type="entry name" value="STEROL 3-BETA-GLUCOSYLTRANSFERASE"/>
    <property type="match status" value="1"/>
</dbReference>
<sequence>MAVVLAYTSPAIGHLFPFCALLTELASRGHVVHVRTLASGVDLCRRLGFVAEAVDPRLEQLQSAESHGCVLQSARDTVGVLSRRAVWEVDDFLGAVDQVDPDVTVVDTNCWGAISAAEAHSRPWLVFSPFTPYLRSPGSPPFGAGAAPLRGVVGGVRDWGIGMVTRAVFDRPFSAGMRPVRASLGLPAVHSAEQLLRRAPRVLVASGKPFEYVHTDWGSSVDLIGPAVFDPPAEPPAWLEEIDRPVVLVTTSSVRQADQTLVNAAVDALKDEPVHVVATDPNGAGGSSSTRDGVTMADFVPHSLILDRAVCVVTHGGMGVTQKALNRGIPVCAVPFGRDQFEVARRVEVAGCGTRLPARRLTAPRLRSAVRSAMEMSAGAATIADGFAATGGVGRGADLVEAQMR</sequence>
<dbReference type="Proteomes" id="UP000279306">
    <property type="component" value="Chromosome"/>
</dbReference>
<reference evidence="2 3" key="1">
    <citation type="submission" date="2018-12" db="EMBL/GenBank/DDBJ databases">
        <authorList>
            <consortium name="Pathogen Informatics"/>
        </authorList>
    </citation>
    <scope>NUCLEOTIDE SEQUENCE [LARGE SCALE GENOMIC DNA]</scope>
    <source>
        <strain evidence="2 3">NCTC10437</strain>
    </source>
</reference>